<dbReference type="InterPro" id="IPR005123">
    <property type="entry name" value="Oxoglu/Fe-dep_dioxygenase_dom"/>
</dbReference>
<dbReference type="InterPro" id="IPR050231">
    <property type="entry name" value="Iron_ascorbate_oxido_reductase"/>
</dbReference>
<dbReference type="GO" id="GO:0046872">
    <property type="term" value="F:metal ion binding"/>
    <property type="evidence" value="ECO:0007669"/>
    <property type="project" value="UniProtKB-KW"/>
</dbReference>
<dbReference type="PROSITE" id="PS51471">
    <property type="entry name" value="FE2OG_OXY"/>
    <property type="match status" value="1"/>
</dbReference>
<sequence length="350" mass="39908">MRRPYNHSKLKTSTLFYKMTASSRPAEYRDVRTANLNTIKFDNLFDKDEAELKRLVQSCEQEGFFYLDLQSAASQKFWADLYNIDNTTKKWFQQPIEKKLETPTVSLAHGFKAVGNQSGSIESKKDGFEALKIGKSELDGRWALPDVVSDNLPLFDQFASSCHFISKLLLDCLSDGLELKGDARFETHHRDDCRSKSTLYFLHYPPGAQDPNQVGQNMHTDIGSLTILYAPQWGLQVFSPADGSWEYVEPRPGHAIVNVGDTLRFLSGKRFRSALHRVLPLGGIQMEDRYSISYFLRASDSTEFKDSDEDESSAKQWYTKKYAMYEMPHVIQKQQTTLSGGMAQELQASF</sequence>
<protein>
    <recommendedName>
        <fullName evidence="3">Fe2OG dioxygenase domain-containing protein</fullName>
    </recommendedName>
</protein>
<comment type="caution">
    <text evidence="4">The sequence shown here is derived from an EMBL/GenBank/DDBJ whole genome shotgun (WGS) entry which is preliminary data.</text>
</comment>
<keyword evidence="2" id="KW-0560">Oxidoreductase</keyword>
<accession>A0A9P7KPI5</accession>
<dbReference type="SUPFAM" id="SSF51197">
    <property type="entry name" value="Clavaminate synthase-like"/>
    <property type="match status" value="1"/>
</dbReference>
<evidence type="ECO:0000256" key="1">
    <source>
        <dbReference type="ARBA" id="ARBA00008056"/>
    </source>
</evidence>
<keyword evidence="2" id="KW-0408">Iron</keyword>
<dbReference type="Proteomes" id="UP000782241">
    <property type="component" value="Unassembled WGS sequence"/>
</dbReference>
<comment type="similarity">
    <text evidence="1 2">Belongs to the iron/ascorbate-dependent oxidoreductase family.</text>
</comment>
<evidence type="ECO:0000313" key="5">
    <source>
        <dbReference type="Proteomes" id="UP000782241"/>
    </source>
</evidence>
<feature type="domain" description="Fe2OG dioxygenase" evidence="3">
    <location>
        <begin position="194"/>
        <end position="298"/>
    </location>
</feature>
<dbReference type="Pfam" id="PF03171">
    <property type="entry name" value="2OG-FeII_Oxy"/>
    <property type="match status" value="1"/>
</dbReference>
<dbReference type="PANTHER" id="PTHR47990">
    <property type="entry name" value="2-OXOGLUTARATE (2OG) AND FE(II)-DEPENDENT OXYGENASE SUPERFAMILY PROTEIN-RELATED"/>
    <property type="match status" value="1"/>
</dbReference>
<dbReference type="AlphaFoldDB" id="A0A9P7KPI5"/>
<dbReference type="EMBL" id="JAGPUO010000024">
    <property type="protein sequence ID" value="KAG5656025.1"/>
    <property type="molecule type" value="Genomic_DNA"/>
</dbReference>
<dbReference type="GO" id="GO:0016491">
    <property type="term" value="F:oxidoreductase activity"/>
    <property type="evidence" value="ECO:0007669"/>
    <property type="project" value="UniProtKB-KW"/>
</dbReference>
<keyword evidence="2" id="KW-0479">Metal-binding</keyword>
<dbReference type="Gene3D" id="2.60.120.330">
    <property type="entry name" value="B-lactam Antibiotic, Isopenicillin N Synthase, Chain"/>
    <property type="match status" value="1"/>
</dbReference>
<gene>
    <name evidence="4" type="ORF">KAF25_001595</name>
</gene>
<keyword evidence="5" id="KW-1185">Reference proteome</keyword>
<organism evidence="4 5">
    <name type="scientific">Fusarium avenaceum</name>
    <dbReference type="NCBI Taxonomy" id="40199"/>
    <lineage>
        <taxon>Eukaryota</taxon>
        <taxon>Fungi</taxon>
        <taxon>Dikarya</taxon>
        <taxon>Ascomycota</taxon>
        <taxon>Pezizomycotina</taxon>
        <taxon>Sordariomycetes</taxon>
        <taxon>Hypocreomycetidae</taxon>
        <taxon>Hypocreales</taxon>
        <taxon>Nectriaceae</taxon>
        <taxon>Fusarium</taxon>
        <taxon>Fusarium tricinctum species complex</taxon>
    </lineage>
</organism>
<reference evidence="4" key="1">
    <citation type="submission" date="2021-04" db="EMBL/GenBank/DDBJ databases">
        <title>Draft genome of Fusarium avenaceum strain F156N33, isolated from an atmospheric sample in Virginia.</title>
        <authorList>
            <person name="Yang S."/>
            <person name="Vinatzer B.A."/>
            <person name="Coleman J."/>
        </authorList>
    </citation>
    <scope>NUCLEOTIDE SEQUENCE</scope>
    <source>
        <strain evidence="4">F156N33</strain>
    </source>
</reference>
<dbReference type="InterPro" id="IPR044861">
    <property type="entry name" value="IPNS-like_FE2OG_OXY"/>
</dbReference>
<dbReference type="InterPro" id="IPR027443">
    <property type="entry name" value="IPNS-like_sf"/>
</dbReference>
<name>A0A9P7KPI5_9HYPO</name>
<evidence type="ECO:0000256" key="2">
    <source>
        <dbReference type="RuleBase" id="RU003682"/>
    </source>
</evidence>
<evidence type="ECO:0000313" key="4">
    <source>
        <dbReference type="EMBL" id="KAG5656025.1"/>
    </source>
</evidence>
<evidence type="ECO:0000259" key="3">
    <source>
        <dbReference type="PROSITE" id="PS51471"/>
    </source>
</evidence>
<proteinExistence type="inferred from homology"/>